<dbReference type="SUPFAM" id="SSF48179">
    <property type="entry name" value="6-phosphogluconate dehydrogenase C-terminal domain-like"/>
    <property type="match status" value="1"/>
</dbReference>
<dbReference type="InterPro" id="IPR013752">
    <property type="entry name" value="KPA_reductase"/>
</dbReference>
<dbReference type="InterPro" id="IPR013332">
    <property type="entry name" value="KPR_N"/>
</dbReference>
<dbReference type="InterPro" id="IPR036291">
    <property type="entry name" value="NAD(P)-bd_dom_sf"/>
</dbReference>
<dbReference type="Gene3D" id="1.10.1040.10">
    <property type="entry name" value="N-(1-d-carboxylethyl)-l-norvaline Dehydrogenase, domain 2"/>
    <property type="match status" value="1"/>
</dbReference>
<evidence type="ECO:0000256" key="2">
    <source>
        <dbReference type="ARBA" id="ARBA00022857"/>
    </source>
</evidence>
<dbReference type="PANTHER" id="PTHR21708:SF26">
    <property type="entry name" value="2-DEHYDROPANTOATE 2-REDUCTASE"/>
    <property type="match status" value="1"/>
</dbReference>
<dbReference type="eggNOG" id="COG1893">
    <property type="taxonomic scope" value="Bacteria"/>
</dbReference>
<accession>A8S247</accession>
<name>A8S247_ENTBW</name>
<feature type="domain" description="Ketopantoate reductase C-terminal" evidence="6">
    <location>
        <begin position="181"/>
        <end position="304"/>
    </location>
</feature>
<dbReference type="InterPro" id="IPR013328">
    <property type="entry name" value="6PGD_dom2"/>
</dbReference>
<dbReference type="GO" id="GO:0015940">
    <property type="term" value="P:pantothenate biosynthetic process"/>
    <property type="evidence" value="ECO:0007669"/>
    <property type="project" value="UniProtKB-UniPathway"/>
</dbReference>
<organism evidence="7 8">
    <name type="scientific">Enterocloster bolteae (strain ATCC BAA-613 / DSM 15670 / CCUG 46953 / JCM 12243 / WAL 16351)</name>
    <name type="common">Clostridium bolteae</name>
    <dbReference type="NCBI Taxonomy" id="411902"/>
    <lineage>
        <taxon>Bacteria</taxon>
        <taxon>Bacillati</taxon>
        <taxon>Bacillota</taxon>
        <taxon>Clostridia</taxon>
        <taxon>Lachnospirales</taxon>
        <taxon>Lachnospiraceae</taxon>
        <taxon>Enterocloster</taxon>
    </lineage>
</organism>
<protein>
    <recommendedName>
        <fullName evidence="4">2-dehydropantoate 2-reductase</fullName>
        <ecNumber evidence="4">1.1.1.169</ecNumber>
    </recommendedName>
    <alternativeName>
        <fullName evidence="4">Ketopantoate reductase</fullName>
    </alternativeName>
</protein>
<dbReference type="FunFam" id="1.10.1040.10:FF:000017">
    <property type="entry name" value="2-dehydropantoate 2-reductase"/>
    <property type="match status" value="1"/>
</dbReference>
<dbReference type="NCBIfam" id="TIGR00745">
    <property type="entry name" value="apbA_panE"/>
    <property type="match status" value="1"/>
</dbReference>
<evidence type="ECO:0000313" key="7">
    <source>
        <dbReference type="EMBL" id="EDP13708.1"/>
    </source>
</evidence>
<dbReference type="Pfam" id="PF08546">
    <property type="entry name" value="ApbA_C"/>
    <property type="match status" value="1"/>
</dbReference>
<dbReference type="EC" id="1.1.1.169" evidence="4"/>
<comment type="catalytic activity">
    <reaction evidence="4">
        <text>(R)-pantoate + NADP(+) = 2-dehydropantoate + NADPH + H(+)</text>
        <dbReference type="Rhea" id="RHEA:16233"/>
        <dbReference type="ChEBI" id="CHEBI:11561"/>
        <dbReference type="ChEBI" id="CHEBI:15378"/>
        <dbReference type="ChEBI" id="CHEBI:15980"/>
        <dbReference type="ChEBI" id="CHEBI:57783"/>
        <dbReference type="ChEBI" id="CHEBI:58349"/>
        <dbReference type="EC" id="1.1.1.169"/>
    </reaction>
</comment>
<dbReference type="PANTHER" id="PTHR21708">
    <property type="entry name" value="PROBABLE 2-DEHYDROPANTOATE 2-REDUCTASE"/>
    <property type="match status" value="1"/>
</dbReference>
<dbReference type="AlphaFoldDB" id="A8S247"/>
<reference evidence="7 8" key="2">
    <citation type="submission" date="2007-09" db="EMBL/GenBank/DDBJ databases">
        <title>Draft genome sequence of Clostridium bolteae (ATCC BAA-613).</title>
        <authorList>
            <person name="Sudarsanam P."/>
            <person name="Ley R."/>
            <person name="Guruge J."/>
            <person name="Turnbaugh P.J."/>
            <person name="Mahowald M."/>
            <person name="Liep D."/>
            <person name="Gordon J."/>
        </authorList>
    </citation>
    <scope>NUCLEOTIDE SEQUENCE [LARGE SCALE GENOMIC DNA]</scope>
    <source>
        <strain evidence="8">ATCC BAA-613 / DSM 15670 / CCUG 46953 / JCM 12243 / WAL 16351</strain>
    </source>
</reference>
<keyword evidence="2 4" id="KW-0521">NADP</keyword>
<comment type="caution">
    <text evidence="7">The sequence shown here is derived from an EMBL/GenBank/DDBJ whole genome shotgun (WGS) entry which is preliminary data.</text>
</comment>
<dbReference type="InterPro" id="IPR008927">
    <property type="entry name" value="6-PGluconate_DH-like_C_sf"/>
</dbReference>
<proteinExistence type="inferred from homology"/>
<dbReference type="Gene3D" id="3.40.50.720">
    <property type="entry name" value="NAD(P)-binding Rossmann-like Domain"/>
    <property type="match status" value="1"/>
</dbReference>
<dbReference type="Proteomes" id="UP000005396">
    <property type="component" value="Unassembled WGS sequence"/>
</dbReference>
<evidence type="ECO:0000256" key="1">
    <source>
        <dbReference type="ARBA" id="ARBA00007870"/>
    </source>
</evidence>
<dbReference type="SUPFAM" id="SSF51735">
    <property type="entry name" value="NAD(P)-binding Rossmann-fold domains"/>
    <property type="match status" value="1"/>
</dbReference>
<dbReference type="InterPro" id="IPR051402">
    <property type="entry name" value="KPR-Related"/>
</dbReference>
<evidence type="ECO:0000256" key="3">
    <source>
        <dbReference type="ARBA" id="ARBA00023002"/>
    </source>
</evidence>
<comment type="function">
    <text evidence="4">Catalyzes the NADPH-dependent reduction of ketopantoate into pantoic acid.</text>
</comment>
<dbReference type="GO" id="GO:0008677">
    <property type="term" value="F:2-dehydropantoate 2-reductase activity"/>
    <property type="evidence" value="ECO:0007669"/>
    <property type="project" value="UniProtKB-EC"/>
</dbReference>
<keyword evidence="4" id="KW-0566">Pantothenate biosynthesis</keyword>
<comment type="pathway">
    <text evidence="4">Cofactor biosynthesis; (R)-pantothenate biosynthesis; (R)-pantoate from 3-methyl-2-oxobutanoate: step 2/2.</text>
</comment>
<dbReference type="UniPathway" id="UPA00028">
    <property type="reaction ID" value="UER00004"/>
</dbReference>
<dbReference type="Pfam" id="PF02558">
    <property type="entry name" value="ApbA"/>
    <property type="match status" value="1"/>
</dbReference>
<sequence>MVISIIGAGAMGCRFGVAFAEAGAQVWLYDVWQEHVNQMNANGLVVEDGVGGERTLEVNAVSDISRMPVSDVVVIFTKSMYTMDAITKAVPIIGRDTAVLTLQNGLGNIEAIREATGNNPVIAGVTNYASDLLKPGRVELKGSGVTKMMALDEGAREKAARLVGLLCAVGHNAMLSDDVLIDIWEKVAFNAALNTTTAITGLTVGGVGSLSESRQLLFDISSEVVMVAKAEGINASESHVHGIIESVFDPEMSGDHKTSMLQDRILKRNTEIEAVCGRAVQIGKKHGLKTPKLECVYALVRVIECNYNKICL</sequence>
<evidence type="ECO:0000259" key="6">
    <source>
        <dbReference type="Pfam" id="PF08546"/>
    </source>
</evidence>
<dbReference type="HOGENOM" id="CLU_031468_0_0_9"/>
<reference evidence="7 8" key="1">
    <citation type="submission" date="2007-08" db="EMBL/GenBank/DDBJ databases">
        <authorList>
            <person name="Fulton L."/>
            <person name="Clifton S."/>
            <person name="Fulton B."/>
            <person name="Xu J."/>
            <person name="Minx P."/>
            <person name="Pepin K.H."/>
            <person name="Johnson M."/>
            <person name="Thiruvilangam P."/>
            <person name="Bhonagiri V."/>
            <person name="Nash W.E."/>
            <person name="Mardis E.R."/>
            <person name="Wilson R.K."/>
        </authorList>
    </citation>
    <scope>NUCLEOTIDE SEQUENCE [LARGE SCALE GENOMIC DNA]</scope>
    <source>
        <strain evidence="8">ATCC BAA-613 / DSM 15670 / CCUG 46953 / JCM 12243 / WAL 16351</strain>
    </source>
</reference>
<dbReference type="GO" id="GO:0005737">
    <property type="term" value="C:cytoplasm"/>
    <property type="evidence" value="ECO:0007669"/>
    <property type="project" value="TreeGrafter"/>
</dbReference>
<feature type="domain" description="Ketopantoate reductase N-terminal" evidence="5">
    <location>
        <begin position="3"/>
        <end position="151"/>
    </location>
</feature>
<evidence type="ECO:0000313" key="8">
    <source>
        <dbReference type="Proteomes" id="UP000005396"/>
    </source>
</evidence>
<dbReference type="PaxDb" id="411902-CLOBOL_06273"/>
<dbReference type="RefSeq" id="WP_002564967.1">
    <property type="nucleotide sequence ID" value="NZ_DS480702.1"/>
</dbReference>
<dbReference type="InterPro" id="IPR003710">
    <property type="entry name" value="ApbA"/>
</dbReference>
<keyword evidence="3 4" id="KW-0560">Oxidoreductase</keyword>
<comment type="similarity">
    <text evidence="1 4">Belongs to the ketopantoate reductase family.</text>
</comment>
<gene>
    <name evidence="7" type="ORF">CLOBOL_06273</name>
</gene>
<evidence type="ECO:0000259" key="5">
    <source>
        <dbReference type="Pfam" id="PF02558"/>
    </source>
</evidence>
<dbReference type="EMBL" id="ABCC02000047">
    <property type="protein sequence ID" value="EDP13708.1"/>
    <property type="molecule type" value="Genomic_DNA"/>
</dbReference>
<evidence type="ECO:0000256" key="4">
    <source>
        <dbReference type="RuleBase" id="RU362068"/>
    </source>
</evidence>